<protein>
    <submittedName>
        <fullName evidence="3">BatA domain-containing protein</fullName>
    </submittedName>
</protein>
<feature type="transmembrane region" description="Helical" evidence="1">
    <location>
        <begin position="56"/>
        <end position="74"/>
    </location>
</feature>
<feature type="transmembrane region" description="Helical" evidence="1">
    <location>
        <begin position="6"/>
        <end position="26"/>
    </location>
</feature>
<dbReference type="EMBL" id="JAFIDN010000001">
    <property type="protein sequence ID" value="MBP3191472.1"/>
    <property type="molecule type" value="Genomic_DNA"/>
</dbReference>
<keyword evidence="4" id="KW-1185">Reference proteome</keyword>
<evidence type="ECO:0000313" key="3">
    <source>
        <dbReference type="EMBL" id="MBP3191472.1"/>
    </source>
</evidence>
<dbReference type="PANTHER" id="PTHR37464:SF1">
    <property type="entry name" value="BLL2463 PROTEIN"/>
    <property type="match status" value="1"/>
</dbReference>
<reference evidence="3" key="1">
    <citation type="submission" date="2021-02" db="EMBL/GenBank/DDBJ databases">
        <title>Natronogracilivirga saccharolytica gen. nov. sp. nov. a new anaerobic, haloalkiliphilic carbohydrate-fermenting bacterium from soda lake and proposing of Cyclonatronumiaceae fam. nov. in the phylum Balneolaeota.</title>
        <authorList>
            <person name="Zhilina T.N."/>
            <person name="Sorokin D.Y."/>
            <person name="Zavarzina D.G."/>
            <person name="Toshchakov S.V."/>
            <person name="Kublanov I.V."/>
        </authorList>
    </citation>
    <scope>NUCLEOTIDE SEQUENCE</scope>
    <source>
        <strain evidence="3">Z-1702</strain>
    </source>
</reference>
<evidence type="ECO:0000256" key="1">
    <source>
        <dbReference type="SAM" id="Phobius"/>
    </source>
</evidence>
<dbReference type="InterPro" id="IPR029062">
    <property type="entry name" value="Class_I_gatase-like"/>
</dbReference>
<keyword evidence="1" id="KW-0812">Transmembrane</keyword>
<organism evidence="3 4">
    <name type="scientific">Natronogracilivirga saccharolytica</name>
    <dbReference type="NCBI Taxonomy" id="2812953"/>
    <lineage>
        <taxon>Bacteria</taxon>
        <taxon>Pseudomonadati</taxon>
        <taxon>Balneolota</taxon>
        <taxon>Balneolia</taxon>
        <taxon>Balneolales</taxon>
        <taxon>Cyclonatronaceae</taxon>
        <taxon>Natronogracilivirga</taxon>
    </lineage>
</organism>
<proteinExistence type="predicted"/>
<dbReference type="InterPro" id="IPR024163">
    <property type="entry name" value="Aerotolerance_reg_N"/>
</dbReference>
<feature type="transmembrane region" description="Helical" evidence="1">
    <location>
        <begin position="679"/>
        <end position="697"/>
    </location>
</feature>
<dbReference type="InterPro" id="IPR013783">
    <property type="entry name" value="Ig-like_fold"/>
</dbReference>
<keyword evidence="1" id="KW-0472">Membrane</keyword>
<dbReference type="Gene3D" id="3.40.50.880">
    <property type="match status" value="1"/>
</dbReference>
<evidence type="ECO:0000313" key="4">
    <source>
        <dbReference type="Proteomes" id="UP000673975"/>
    </source>
</evidence>
<accession>A0A8J7RR71</accession>
<dbReference type="SUPFAM" id="SSF52317">
    <property type="entry name" value="Class I glutamine amidotransferase-like"/>
    <property type="match status" value="1"/>
</dbReference>
<dbReference type="PANTHER" id="PTHR37464">
    <property type="entry name" value="BLL2463 PROTEIN"/>
    <property type="match status" value="1"/>
</dbReference>
<name>A0A8J7RR71_9BACT</name>
<dbReference type="RefSeq" id="WP_210510014.1">
    <property type="nucleotide sequence ID" value="NZ_JAFIDN010000001.1"/>
</dbReference>
<evidence type="ECO:0000259" key="2">
    <source>
        <dbReference type="Pfam" id="PF07584"/>
    </source>
</evidence>
<dbReference type="Proteomes" id="UP000673975">
    <property type="component" value="Unassembled WGS sequence"/>
</dbReference>
<feature type="domain" description="Aerotolerance regulator N-terminal" evidence="2">
    <location>
        <begin position="1"/>
        <end position="76"/>
    </location>
</feature>
<dbReference type="InterPro" id="IPR011933">
    <property type="entry name" value="Double_TM_dom"/>
</dbReference>
<keyword evidence="1" id="KW-1133">Transmembrane helix</keyword>
<dbReference type="Gene3D" id="2.60.40.10">
    <property type="entry name" value="Immunoglobulins"/>
    <property type="match status" value="1"/>
</dbReference>
<dbReference type="NCBIfam" id="TIGR02226">
    <property type="entry name" value="two_anch"/>
    <property type="match status" value="1"/>
</dbReference>
<gene>
    <name evidence="3" type="ORF">NATSA_02230</name>
</gene>
<sequence>MSFLNPILFAALAAVAIPVIIHFINFRKPRKIAFSTLAFFQELQKSTIRRLNLKRYLLLALRVLGIAMLVTALARPFLPPQISGWLGASSGQQVIALLIDNGPSMMQIDEAGPYMDQAKTAAREVIEQSSDDARFLIVPSHGEVESGRIMRRAEALRYLEDLEPLNKGGYPAERMRLLQERLADQPGQSGHAYWISDARKTHLQKFKDNYNNDDPESEHSVTFIRVGDDSFQNISVASVELTDHVLGEGIPVGVAVTVKNFGDQPAYNSYLSLEIDGERMGQYDVDLEAGQEKELLFEVIPESPGTIGGKAILEGGTYTFDHKRYFSIDVPESRNVLLIGDEGEDRSRRSYLKPVLDAVSETGTRVKAETTDMRNIRDHELDNFDALILESPEQIPDYLQAELVQFVQQGRGLFFVPSEKGSMSEYNRFLSQFDAGSYSGMRGTYGRFEEVASFQPLSEGHILLDDVFQSDEDELRIDMPTIYHYLRYDRDAGTSGTSLLRSNLDEPLFVEHRFGDGMILVGTMGFSPGWSNLSIKPLYAPLVYRMILYAVAWEQGGVREHTLGRSFDRQFADIGTSVTMKLNGDEIRPETASGGQGLRVRYPAVEWSPGWLEMNLDEKKYVIAVNQDISESDFTSLSITETEEFLEESLSLAGVLDITGYSESEIRTAMADISFGREIWSLFIIIALAFMIAECIISKTYKTETGADKQA</sequence>
<comment type="caution">
    <text evidence="3">The sequence shown here is derived from an EMBL/GenBank/DDBJ whole genome shotgun (WGS) entry which is preliminary data.</text>
</comment>
<dbReference type="AlphaFoldDB" id="A0A8J7RR71"/>
<dbReference type="Pfam" id="PF07584">
    <property type="entry name" value="BatA"/>
    <property type="match status" value="1"/>
</dbReference>